<sequence length="40" mass="4467">AGSEPTPEPSRPPIDGRGDLLWTRCAWPRHDRIDSRAAIL</sequence>
<proteinExistence type="predicted"/>
<protein>
    <submittedName>
        <fullName evidence="1">Uncharacterized protein</fullName>
    </submittedName>
</protein>
<organism evidence="1">
    <name type="scientific">marine metagenome</name>
    <dbReference type="NCBI Taxonomy" id="408172"/>
    <lineage>
        <taxon>unclassified sequences</taxon>
        <taxon>metagenomes</taxon>
        <taxon>ecological metagenomes</taxon>
    </lineage>
</organism>
<feature type="non-terminal residue" evidence="1">
    <location>
        <position position="1"/>
    </location>
</feature>
<gene>
    <name evidence="1" type="ORF">METZ01_LOCUS108806</name>
</gene>
<feature type="non-terminal residue" evidence="1">
    <location>
        <position position="40"/>
    </location>
</feature>
<dbReference type="AlphaFoldDB" id="A0A381WUB7"/>
<accession>A0A381WUB7</accession>
<reference evidence="1" key="1">
    <citation type="submission" date="2018-05" db="EMBL/GenBank/DDBJ databases">
        <authorList>
            <person name="Lanie J.A."/>
            <person name="Ng W.-L."/>
            <person name="Kazmierczak K.M."/>
            <person name="Andrzejewski T.M."/>
            <person name="Davidsen T.M."/>
            <person name="Wayne K.J."/>
            <person name="Tettelin H."/>
            <person name="Glass J.I."/>
            <person name="Rusch D."/>
            <person name="Podicherti R."/>
            <person name="Tsui H.-C.T."/>
            <person name="Winkler M.E."/>
        </authorList>
    </citation>
    <scope>NUCLEOTIDE SEQUENCE</scope>
</reference>
<evidence type="ECO:0000313" key="1">
    <source>
        <dbReference type="EMBL" id="SVA55952.1"/>
    </source>
</evidence>
<name>A0A381WUB7_9ZZZZ</name>
<dbReference type="EMBL" id="UINC01012870">
    <property type="protein sequence ID" value="SVA55952.1"/>
    <property type="molecule type" value="Genomic_DNA"/>
</dbReference>